<name>A0A178UJ84_ARATH</name>
<organism evidence="4 5">
    <name type="scientific">Arabidopsis thaliana</name>
    <name type="common">Mouse-ear cress</name>
    <dbReference type="NCBI Taxonomy" id="3702"/>
    <lineage>
        <taxon>Eukaryota</taxon>
        <taxon>Viridiplantae</taxon>
        <taxon>Streptophyta</taxon>
        <taxon>Embryophyta</taxon>
        <taxon>Tracheophyta</taxon>
        <taxon>Spermatophyta</taxon>
        <taxon>Magnoliopsida</taxon>
        <taxon>eudicotyledons</taxon>
        <taxon>Gunneridae</taxon>
        <taxon>Pentapetalae</taxon>
        <taxon>rosids</taxon>
        <taxon>malvids</taxon>
        <taxon>Brassicales</taxon>
        <taxon>Brassicaceae</taxon>
        <taxon>Camelineae</taxon>
        <taxon>Arabidopsis</taxon>
    </lineage>
</organism>
<feature type="region of interest" description="Disordered" evidence="2">
    <location>
        <begin position="658"/>
        <end position="735"/>
    </location>
</feature>
<feature type="domain" description="FHA" evidence="3">
    <location>
        <begin position="125"/>
        <end position="175"/>
    </location>
</feature>
<keyword evidence="1" id="KW-0175">Coiled coil</keyword>
<proteinExistence type="predicted"/>
<evidence type="ECO:0000256" key="2">
    <source>
        <dbReference type="SAM" id="MobiDB-lite"/>
    </source>
</evidence>
<evidence type="ECO:0000313" key="4">
    <source>
        <dbReference type="EMBL" id="OAO93769.1"/>
    </source>
</evidence>
<feature type="coiled-coil region" evidence="1">
    <location>
        <begin position="400"/>
        <end position="431"/>
    </location>
</feature>
<feature type="region of interest" description="Disordered" evidence="2">
    <location>
        <begin position="490"/>
        <end position="560"/>
    </location>
</feature>
<dbReference type="CDD" id="cd22677">
    <property type="entry name" value="FHA_Kanadaptin"/>
    <property type="match status" value="1"/>
</dbReference>
<feature type="compositionally biased region" description="Pro residues" evidence="2">
    <location>
        <begin position="38"/>
        <end position="48"/>
    </location>
</feature>
<feature type="compositionally biased region" description="Polar residues" evidence="2">
    <location>
        <begin position="24"/>
        <end position="37"/>
    </location>
</feature>
<dbReference type="SMART" id="SM00240">
    <property type="entry name" value="FHA"/>
    <property type="match status" value="1"/>
</dbReference>
<dbReference type="Proteomes" id="UP000078284">
    <property type="component" value="Chromosome 5"/>
</dbReference>
<evidence type="ECO:0000313" key="5">
    <source>
        <dbReference type="Proteomes" id="UP000078284"/>
    </source>
</evidence>
<dbReference type="InterPro" id="IPR050923">
    <property type="entry name" value="Cell_Proc_Reg/RNA_Proc"/>
</dbReference>
<feature type="compositionally biased region" description="Basic and acidic residues" evidence="2">
    <location>
        <begin position="63"/>
        <end position="77"/>
    </location>
</feature>
<dbReference type="FunFam" id="2.60.200.20:FF:000053">
    <property type="entry name" value="Os06g0275900 protein"/>
    <property type="match status" value="1"/>
</dbReference>
<dbReference type="PANTHER" id="PTHR23308">
    <property type="entry name" value="NUCLEAR INHIBITOR OF PROTEIN PHOSPHATASE-1"/>
    <property type="match status" value="1"/>
</dbReference>
<dbReference type="SUPFAM" id="SSF49879">
    <property type="entry name" value="SMAD/FHA domain"/>
    <property type="match status" value="1"/>
</dbReference>
<gene>
    <name evidence="4" type="ordered locus">AXX17_At5g36210</name>
</gene>
<comment type="caution">
    <text evidence="4">The sequence shown here is derived from an EMBL/GenBank/DDBJ whole genome shotgun (WGS) entry which is preliminary data.</text>
</comment>
<evidence type="ECO:0000259" key="3">
    <source>
        <dbReference type="PROSITE" id="PS50006"/>
    </source>
</evidence>
<feature type="compositionally biased region" description="Basic and acidic residues" evidence="2">
    <location>
        <begin position="524"/>
        <end position="559"/>
    </location>
</feature>
<reference evidence="5" key="1">
    <citation type="journal article" date="2016" name="Proc. Natl. Acad. Sci. U.S.A.">
        <title>Chromosome-level assembly of Arabidopsis thaliana Ler reveals the extent of translocation and inversion polymorphisms.</title>
        <authorList>
            <person name="Zapata L."/>
            <person name="Ding J."/>
            <person name="Willing E.M."/>
            <person name="Hartwig B."/>
            <person name="Bezdan D."/>
            <person name="Jiao W.B."/>
            <person name="Patel V."/>
            <person name="Velikkakam James G."/>
            <person name="Koornneef M."/>
            <person name="Ossowski S."/>
            <person name="Schneeberger K."/>
        </authorList>
    </citation>
    <scope>NUCLEOTIDE SEQUENCE [LARGE SCALE GENOMIC DNA]</scope>
    <source>
        <strain evidence="5">cv. Landsberg erecta</strain>
    </source>
</reference>
<feature type="region of interest" description="Disordered" evidence="2">
    <location>
        <begin position="1"/>
        <end position="77"/>
    </location>
</feature>
<dbReference type="PROSITE" id="PS50006">
    <property type="entry name" value="FHA_DOMAIN"/>
    <property type="match status" value="1"/>
</dbReference>
<dbReference type="Pfam" id="PF00498">
    <property type="entry name" value="FHA"/>
    <property type="match status" value="1"/>
</dbReference>
<feature type="compositionally biased region" description="Basic residues" evidence="2">
    <location>
        <begin position="352"/>
        <end position="362"/>
    </location>
</feature>
<dbReference type="Gene3D" id="2.60.200.20">
    <property type="match status" value="1"/>
</dbReference>
<feature type="compositionally biased region" description="Basic and acidic residues" evidence="2">
    <location>
        <begin position="490"/>
        <end position="516"/>
    </location>
</feature>
<dbReference type="InterPro" id="IPR008984">
    <property type="entry name" value="SMAD_FHA_dom_sf"/>
</dbReference>
<dbReference type="EMBL" id="LUHQ01000005">
    <property type="protein sequence ID" value="OAO93769.1"/>
    <property type="molecule type" value="Genomic_DNA"/>
</dbReference>
<sequence>MTTSAMDPPPPRNPSHDSEPPEPNTTSISQSDESSTMNPPPPRNPNPPDLKTTEVVVEPEPMEQSKDDSVTVDADKPVRARTVKQNPVPYTIPEWSGPPCHQFQLEVLKEGAIVDKLDVYKKGAYLFGRDGICDFTLEHPSISRFHAVIQYKRSGAAYIFDLGSTHGTTVNKNKVDKKVFVDLNVGDVIRFGGSTRLYIFQGPSDLMPPEKDLQLIREAKMRMEMSEREASLRRARQQASMADGVSWGMGEDAIEEEEDDVEEITWQTYSGELTPKQEKTKEKVLKRLEKIGHMKKEVAAIRAKDISQGGLTQGQQTQIARNEQRTAELLEELENLEETLNDSIRESLGAKTGRKPTHGKKKGFVEDEEDLSSDEDDFYDRTQKKPSTKKGSENQTVETVDSLLDKRDNVLKEIEAKNEQLLTEKSKMETENVTEVTSGDSLDALDAYMTGLSTTLVQDKTAQIQQELSTLQSELSRILYLLKIADPTGEEVKKRELKSQESKIKKSETPSVEKKINIPLKQADPNEHKKKEVAKGLVDSDNKPEVENKASETAEEKKTTVYVPSKPQWLGSAANKATIEEKKPEIVAATTDSTEDADGFVDYKNRKNIALTATAGVEVVTGLIIRKRKQEDKSEEDDDSKEKQAEVMAQDAVALLLKHSVGHHVNEEDKELSKQEENNQGSGQSRTKKKKKTAKKVVGPDKPEYLDETIDYDSWVPPAGQSGDGRTSLNDRLGY</sequence>
<dbReference type="InterPro" id="IPR000253">
    <property type="entry name" value="FHA_dom"/>
</dbReference>
<feature type="compositionally biased region" description="Basic residues" evidence="2">
    <location>
        <begin position="686"/>
        <end position="695"/>
    </location>
</feature>
<feature type="compositionally biased region" description="Basic and acidic residues" evidence="2">
    <location>
        <begin position="664"/>
        <end position="677"/>
    </location>
</feature>
<accession>A0A178UJ84</accession>
<feature type="compositionally biased region" description="Polar residues" evidence="2">
    <location>
        <begin position="724"/>
        <end position="735"/>
    </location>
</feature>
<evidence type="ECO:0000256" key="1">
    <source>
        <dbReference type="SAM" id="Coils"/>
    </source>
</evidence>
<feature type="region of interest" description="Disordered" evidence="2">
    <location>
        <begin position="344"/>
        <end position="397"/>
    </location>
</feature>
<feature type="region of interest" description="Disordered" evidence="2">
    <location>
        <begin position="625"/>
        <end position="645"/>
    </location>
</feature>
<dbReference type="ExpressionAtlas" id="A0A178UJ84">
    <property type="expression patterns" value="baseline and differential"/>
</dbReference>
<feature type="compositionally biased region" description="Acidic residues" evidence="2">
    <location>
        <begin position="366"/>
        <end position="378"/>
    </location>
</feature>
<dbReference type="AlphaFoldDB" id="A0A178UJ84"/>
<protein>
    <recommendedName>
        <fullName evidence="3">FHA domain-containing protein</fullName>
    </recommendedName>
</protein>